<keyword evidence="1" id="KW-0808">Transferase</keyword>
<dbReference type="InterPro" id="IPR002052">
    <property type="entry name" value="DNA_methylase_N6_adenine_CS"/>
</dbReference>
<dbReference type="RefSeq" id="WP_040096512.1">
    <property type="nucleotide sequence ID" value="NZ_JWJD01000001.1"/>
</dbReference>
<keyword evidence="5" id="KW-1185">Reference proteome</keyword>
<evidence type="ECO:0000259" key="3">
    <source>
        <dbReference type="Pfam" id="PF05175"/>
    </source>
</evidence>
<dbReference type="InterPro" id="IPR029063">
    <property type="entry name" value="SAM-dependent_MTases_sf"/>
</dbReference>
<keyword evidence="1" id="KW-0489">Methyltransferase</keyword>
<dbReference type="PANTHER" id="PTHR47739">
    <property type="entry name" value="TRNA1(VAL) (ADENINE(37)-N6)-METHYLTRANSFERASE"/>
    <property type="match status" value="1"/>
</dbReference>
<protein>
    <recommendedName>
        <fullName evidence="3">Methyltransferase small domain-containing protein</fullName>
    </recommendedName>
</protein>
<dbReference type="GO" id="GO:0008757">
    <property type="term" value="F:S-adenosylmethionine-dependent methyltransferase activity"/>
    <property type="evidence" value="ECO:0007669"/>
    <property type="project" value="UniProtKB-ARBA"/>
</dbReference>
<dbReference type="Pfam" id="PF05175">
    <property type="entry name" value="MTS"/>
    <property type="match status" value="1"/>
</dbReference>
<feature type="domain" description="Methyltransferase small" evidence="3">
    <location>
        <begin position="45"/>
        <end position="172"/>
    </location>
</feature>
<dbReference type="GO" id="GO:0032259">
    <property type="term" value="P:methylation"/>
    <property type="evidence" value="ECO:0007669"/>
    <property type="project" value="UniProtKB-KW"/>
</dbReference>
<dbReference type="GO" id="GO:0008170">
    <property type="term" value="F:N-methyltransferase activity"/>
    <property type="evidence" value="ECO:0007669"/>
    <property type="project" value="UniProtKB-ARBA"/>
</dbReference>
<proteinExistence type="predicted"/>
<gene>
    <name evidence="4" type="ORF">GFER_04750</name>
</gene>
<keyword evidence="2" id="KW-0949">S-adenosyl-L-methionine</keyword>
<dbReference type="EMBL" id="JWJD01000001">
    <property type="protein sequence ID" value="KIH77927.1"/>
    <property type="molecule type" value="Genomic_DNA"/>
</dbReference>
<dbReference type="InterPro" id="IPR050210">
    <property type="entry name" value="tRNA_Adenine-N(6)_MTase"/>
</dbReference>
<comment type="caution">
    <text evidence="4">The sequence shown here is derived from an EMBL/GenBank/DDBJ whole genome shotgun (WGS) entry which is preliminary data.</text>
</comment>
<sequence>MTKDSFSEETLDELRVGGLKILQQKNGYRFSLDPILLCAFARVGVGERVVDLGTGSGVIALVLARRTAAEHIVGIEVQAQLAERARRSVVLNGLEARVRILTADVRHVDEVLEPHSFSVVVSNPPFRAPGSGRLAPVGERAAARHELAGGLADFLRAAAALLATGGRFYVVYLAERLVDLLEGMRRVGLEPKRLRCVHGRGGEPARLVLVEGRRGGRPGLALEAPLVVFAEEGYTAEVRAIYDEEEPADDF</sequence>
<dbReference type="PROSITE" id="PS00092">
    <property type="entry name" value="N6_MTASE"/>
    <property type="match status" value="1"/>
</dbReference>
<dbReference type="PANTHER" id="PTHR47739:SF1">
    <property type="entry name" value="TRNA1(VAL) (ADENINE(37)-N6)-METHYLTRANSFERASE"/>
    <property type="match status" value="1"/>
</dbReference>
<organism evidence="4 5">
    <name type="scientific">Geoalkalibacter ferrihydriticus DSM 17813</name>
    <dbReference type="NCBI Taxonomy" id="1121915"/>
    <lineage>
        <taxon>Bacteria</taxon>
        <taxon>Pseudomonadati</taxon>
        <taxon>Thermodesulfobacteriota</taxon>
        <taxon>Desulfuromonadia</taxon>
        <taxon>Desulfuromonadales</taxon>
        <taxon>Geoalkalibacteraceae</taxon>
        <taxon>Geoalkalibacter</taxon>
    </lineage>
</organism>
<evidence type="ECO:0000313" key="4">
    <source>
        <dbReference type="EMBL" id="KIH77927.1"/>
    </source>
</evidence>
<dbReference type="InterPro" id="IPR007848">
    <property type="entry name" value="Small_mtfrase_dom"/>
</dbReference>
<dbReference type="Gene3D" id="3.40.50.150">
    <property type="entry name" value="Vaccinia Virus protein VP39"/>
    <property type="match status" value="1"/>
</dbReference>
<reference evidence="4 5" key="1">
    <citation type="submission" date="2014-12" db="EMBL/GenBank/DDBJ databases">
        <title>Genomes of Geoalkalibacter ferrihydriticus and Geoalkalibacter subterraneus, two haloalkaliphilic metal-reducing members of the Geobacteraceae.</title>
        <authorList>
            <person name="Badalamenti J.P."/>
            <person name="Torres C.I."/>
            <person name="Krajmalnik-Brown R."/>
            <person name="Bond D.R."/>
        </authorList>
    </citation>
    <scope>NUCLEOTIDE SEQUENCE [LARGE SCALE GENOMIC DNA]</scope>
    <source>
        <strain evidence="4 5">DSM 17813</strain>
    </source>
</reference>
<dbReference type="GO" id="GO:0003676">
    <property type="term" value="F:nucleic acid binding"/>
    <property type="evidence" value="ECO:0007669"/>
    <property type="project" value="InterPro"/>
</dbReference>
<evidence type="ECO:0000313" key="5">
    <source>
        <dbReference type="Proteomes" id="UP000035068"/>
    </source>
</evidence>
<dbReference type="Proteomes" id="UP000035068">
    <property type="component" value="Unassembled WGS sequence"/>
</dbReference>
<dbReference type="AlphaFoldDB" id="A0A0C2HYU8"/>
<dbReference type="SUPFAM" id="SSF53335">
    <property type="entry name" value="S-adenosyl-L-methionine-dependent methyltransferases"/>
    <property type="match status" value="1"/>
</dbReference>
<name>A0A0C2HYU8_9BACT</name>
<evidence type="ECO:0000256" key="1">
    <source>
        <dbReference type="ARBA" id="ARBA00022603"/>
    </source>
</evidence>
<accession>A0A0C2HYU8</accession>
<dbReference type="CDD" id="cd02440">
    <property type="entry name" value="AdoMet_MTases"/>
    <property type="match status" value="1"/>
</dbReference>
<evidence type="ECO:0000256" key="2">
    <source>
        <dbReference type="ARBA" id="ARBA00022691"/>
    </source>
</evidence>